<dbReference type="HOGENOM" id="CLU_2698014_0_0_9"/>
<evidence type="ECO:0000313" key="2">
    <source>
        <dbReference type="EMBL" id="AIY82827.1"/>
    </source>
</evidence>
<dbReference type="Pfam" id="PF04304">
    <property type="entry name" value="DUF454"/>
    <property type="match status" value="1"/>
</dbReference>
<reference evidence="2 3" key="1">
    <citation type="journal article" date="2015" name="Infect. Genet. Evol.">
        <title>Genomic sequences of six botulinum neurotoxin-producing strains representing three clostridial species illustrate the mobility and diversity of botulinum neurotoxin genes.</title>
        <authorList>
            <person name="Smith T.J."/>
            <person name="Hill K.K."/>
            <person name="Xie G."/>
            <person name="Foley B.T."/>
            <person name="Williamson C.H."/>
            <person name="Foster J.T."/>
            <person name="Johnson S.L."/>
            <person name="Chertkov O."/>
            <person name="Teshima H."/>
            <person name="Gibbons H.S."/>
            <person name="Johnsky L.A."/>
            <person name="Karavis M.A."/>
            <person name="Smith L.A."/>
        </authorList>
    </citation>
    <scope>NUCLEOTIDE SEQUENCE [LARGE SCALE GENOMIC DNA]</scope>
    <source>
        <strain evidence="2">Sullivan</strain>
    </source>
</reference>
<dbReference type="AlphaFoldDB" id="A0A0A7FTB7"/>
<dbReference type="PANTHER" id="PTHR35813:SF1">
    <property type="entry name" value="INNER MEMBRANE PROTEIN YBAN"/>
    <property type="match status" value="1"/>
</dbReference>
<dbReference type="PANTHER" id="PTHR35813">
    <property type="entry name" value="INNER MEMBRANE PROTEIN YBAN"/>
    <property type="match status" value="1"/>
</dbReference>
<dbReference type="OrthoDB" id="5690292at2"/>
<keyword evidence="3" id="KW-1185">Reference proteome</keyword>
<proteinExistence type="predicted"/>
<name>A0A0A7FTB7_9CLOT</name>
<dbReference type="RefSeq" id="WP_052139561.1">
    <property type="nucleotide sequence ID" value="NZ_CP006905.1"/>
</dbReference>
<dbReference type="eggNOG" id="COG2832">
    <property type="taxonomic scope" value="Bacteria"/>
</dbReference>
<dbReference type="KEGG" id="cbv:U729_2484"/>
<keyword evidence="1" id="KW-1133">Transmembrane helix</keyword>
<organism evidence="2 3">
    <name type="scientific">Clostridium baratii str. Sullivan</name>
    <dbReference type="NCBI Taxonomy" id="1415775"/>
    <lineage>
        <taxon>Bacteria</taxon>
        <taxon>Bacillati</taxon>
        <taxon>Bacillota</taxon>
        <taxon>Clostridia</taxon>
        <taxon>Eubacteriales</taxon>
        <taxon>Clostridiaceae</taxon>
        <taxon>Clostridium</taxon>
    </lineage>
</organism>
<dbReference type="Proteomes" id="UP000030635">
    <property type="component" value="Chromosome"/>
</dbReference>
<dbReference type="GO" id="GO:0005886">
    <property type="term" value="C:plasma membrane"/>
    <property type="evidence" value="ECO:0007669"/>
    <property type="project" value="TreeGrafter"/>
</dbReference>
<dbReference type="STRING" id="1561.NPD11_553"/>
<accession>A0A0A7FTB7</accession>
<gene>
    <name evidence="2" type="ORF">U729_2484</name>
</gene>
<keyword evidence="1" id="KW-0472">Membrane</keyword>
<protein>
    <submittedName>
        <fullName evidence="2">Uncharacterized protein</fullName>
    </submittedName>
</protein>
<feature type="transmembrane region" description="Helical" evidence="1">
    <location>
        <begin position="7"/>
        <end position="26"/>
    </location>
</feature>
<dbReference type="InterPro" id="IPR007401">
    <property type="entry name" value="DUF454"/>
</dbReference>
<evidence type="ECO:0000313" key="3">
    <source>
        <dbReference type="Proteomes" id="UP000030635"/>
    </source>
</evidence>
<keyword evidence="1" id="KW-0812">Transmembrane</keyword>
<sequence length="73" mass="8257">MGIIKKALYMILGFLCIIVGAIASLIPLVPGFVIIGFAGACFAKGSRRFKNWLVSKKFYKKYLEKHMKDFINK</sequence>
<dbReference type="EMBL" id="CP006905">
    <property type="protein sequence ID" value="AIY82827.1"/>
    <property type="molecule type" value="Genomic_DNA"/>
</dbReference>
<evidence type="ECO:0000256" key="1">
    <source>
        <dbReference type="SAM" id="Phobius"/>
    </source>
</evidence>